<dbReference type="Pfam" id="PF00561">
    <property type="entry name" value="Abhydrolase_1"/>
    <property type="match status" value="1"/>
</dbReference>
<dbReference type="PANTHER" id="PTHR42886">
    <property type="entry name" value="RE40534P-RELATED"/>
    <property type="match status" value="1"/>
</dbReference>
<dbReference type="InterPro" id="IPR029058">
    <property type="entry name" value="AB_hydrolase_fold"/>
</dbReference>
<dbReference type="InterPro" id="IPR000073">
    <property type="entry name" value="AB_hydrolase_1"/>
</dbReference>
<name>A0A222MYD7_9BACT</name>
<accession>A0A222MYD7</accession>
<dbReference type="Gene3D" id="3.40.50.1820">
    <property type="entry name" value="alpha/beta hydrolase"/>
    <property type="match status" value="1"/>
</dbReference>
<evidence type="ECO:0000313" key="3">
    <source>
        <dbReference type="Proteomes" id="UP000201169"/>
    </source>
</evidence>
<dbReference type="EMBL" id="CP022347">
    <property type="protein sequence ID" value="ASQ30606.1"/>
    <property type="molecule type" value="Genomic_DNA"/>
</dbReference>
<dbReference type="PANTHER" id="PTHR42886:SF29">
    <property type="entry name" value="PUMMELIG, ISOFORM A"/>
    <property type="match status" value="1"/>
</dbReference>
<dbReference type="AlphaFoldDB" id="A0A222MYD7"/>
<proteinExistence type="predicted"/>
<evidence type="ECO:0000259" key="1">
    <source>
        <dbReference type="Pfam" id="PF00561"/>
    </source>
</evidence>
<keyword evidence="3" id="KW-1185">Reference proteome</keyword>
<protein>
    <submittedName>
        <fullName evidence="2">Alpha/beta hydrolase family protein</fullName>
    </submittedName>
</protein>
<reference evidence="2 3" key="1">
    <citation type="submission" date="2017-07" db="EMBL/GenBank/DDBJ databases">
        <title>Analysis of two Campylobacter avium genomes and identification of a novel hippuricase gene.</title>
        <authorList>
            <person name="Miller W.G."/>
            <person name="Chapman M.H."/>
            <person name="Yee E."/>
            <person name="Revez J."/>
            <person name="Bono J.L."/>
            <person name="Rossi M."/>
        </authorList>
    </citation>
    <scope>NUCLEOTIDE SEQUENCE [LARGE SCALE GENOMIC DNA]</scope>
    <source>
        <strain evidence="2 3">LMG 24591</strain>
    </source>
</reference>
<organism evidence="2 3">
    <name type="scientific">Campylobacter avium LMG 24591</name>
    <dbReference type="NCBI Taxonomy" id="522484"/>
    <lineage>
        <taxon>Bacteria</taxon>
        <taxon>Pseudomonadati</taxon>
        <taxon>Campylobacterota</taxon>
        <taxon>Epsilonproteobacteria</taxon>
        <taxon>Campylobacterales</taxon>
        <taxon>Campylobacteraceae</taxon>
        <taxon>Campylobacter</taxon>
    </lineage>
</organism>
<dbReference type="OrthoDB" id="9808398at2"/>
<dbReference type="GO" id="GO:0016787">
    <property type="term" value="F:hydrolase activity"/>
    <property type="evidence" value="ECO:0007669"/>
    <property type="project" value="UniProtKB-KW"/>
</dbReference>
<dbReference type="RefSeq" id="WP_094325358.1">
    <property type="nucleotide sequence ID" value="NZ_CP022347.1"/>
</dbReference>
<gene>
    <name evidence="2" type="ORF">CAV_0945</name>
</gene>
<sequence>MAIFEVNFENESYDLAYEVLNLEKEKILLILHGWGANKELMKQAFAKNFKEYKHIYVDLFGFGKSSIKKDLDSFEHAKLLAKFISEKNYKIDTIMGHSFGGKISALLCKELDIKNLILLSSAGIKWEKSFKIKAKIALFKAFKFLGFSKLRKYFVSKDVKGMSELMYKTFKRVVDEDFSEIFASLKTNALIFWGEDDSATPLKSGEKIHSLIKDSKFYSLKGDHFFFLKEAKSIDEFCKKELK</sequence>
<feature type="domain" description="AB hydrolase-1" evidence="1">
    <location>
        <begin position="27"/>
        <end position="137"/>
    </location>
</feature>
<dbReference type="Proteomes" id="UP000201169">
    <property type="component" value="Chromosome"/>
</dbReference>
<dbReference type="KEGG" id="cavi:CAV_0945"/>
<evidence type="ECO:0000313" key="2">
    <source>
        <dbReference type="EMBL" id="ASQ30606.1"/>
    </source>
</evidence>
<keyword evidence="2" id="KW-0378">Hydrolase</keyword>
<dbReference type="SUPFAM" id="SSF53474">
    <property type="entry name" value="alpha/beta-Hydrolases"/>
    <property type="match status" value="1"/>
</dbReference>